<evidence type="ECO:0000313" key="15">
    <source>
        <dbReference type="EMBL" id="GKX29862.1"/>
    </source>
</evidence>
<dbReference type="SMART" id="SM01007">
    <property type="entry name" value="Aldolase_II"/>
    <property type="match status" value="1"/>
</dbReference>
<evidence type="ECO:0000256" key="5">
    <source>
        <dbReference type="ARBA" id="ARBA00022723"/>
    </source>
</evidence>
<proteinExistence type="inferred from homology"/>
<keyword evidence="5" id="KW-0479">Metal-binding</keyword>
<keyword evidence="16" id="KW-1185">Reference proteome</keyword>
<comment type="caution">
    <text evidence="15">The sequence shown here is derived from an EMBL/GenBank/DDBJ whole genome shotgun (WGS) entry which is preliminary data.</text>
</comment>
<evidence type="ECO:0000256" key="3">
    <source>
        <dbReference type="ARBA" id="ARBA00010037"/>
    </source>
</evidence>
<dbReference type="InterPro" id="IPR050197">
    <property type="entry name" value="Aldolase_class_II_sugar_metab"/>
</dbReference>
<dbReference type="GO" id="GO:0019572">
    <property type="term" value="P:L-arabinose catabolic process"/>
    <property type="evidence" value="ECO:0007669"/>
    <property type="project" value="InterPro"/>
</dbReference>
<dbReference type="NCBIfam" id="NF006047">
    <property type="entry name" value="PRK08193.1"/>
    <property type="match status" value="1"/>
</dbReference>
<dbReference type="RefSeq" id="WP_281815576.1">
    <property type="nucleotide sequence ID" value="NZ_BRLB01000006.1"/>
</dbReference>
<dbReference type="FunFam" id="3.40.225.10:FF:000001">
    <property type="entry name" value="L-ribulose-5-phosphate 4-epimerase UlaF"/>
    <property type="match status" value="1"/>
</dbReference>
<dbReference type="InterPro" id="IPR036409">
    <property type="entry name" value="Aldolase_II/adducin_N_sf"/>
</dbReference>
<keyword evidence="7" id="KW-0054">Arabinose catabolism</keyword>
<dbReference type="GO" id="GO:0008270">
    <property type="term" value="F:zinc ion binding"/>
    <property type="evidence" value="ECO:0007669"/>
    <property type="project" value="InterPro"/>
</dbReference>
<keyword evidence="8" id="KW-0413">Isomerase</keyword>
<sequence>MLESLKEEVLQANLELPKKGLVTYTWGNVSGIDRSKGLIVIKPSGVPYDEMTINDLVVIDLKGNIVEGHLNPSSDAPTHVVLYDKFPDICGVVHNHSSWATTWAQAGRRIPALGTTHADYFYGYIPVTREMNSDEIQGQYEEQTGKVIVETFKEYNPMDMPGVIVRNHGPFTWGKNASEAVHNAVVLEEIAKMAYHAYQLTPGLEPISDVLLDKHFFRKHGKDAYYGQK</sequence>
<dbReference type="SUPFAM" id="SSF53639">
    <property type="entry name" value="AraD/HMP-PK domain-like"/>
    <property type="match status" value="1"/>
</dbReference>
<dbReference type="AlphaFoldDB" id="A0A9W5YAF2"/>
<dbReference type="Pfam" id="PF00596">
    <property type="entry name" value="Aldolase_II"/>
    <property type="match status" value="1"/>
</dbReference>
<evidence type="ECO:0000256" key="9">
    <source>
        <dbReference type="ARBA" id="ARBA00023277"/>
    </source>
</evidence>
<gene>
    <name evidence="15" type="primary">araD_1</name>
    <name evidence="15" type="ORF">SH1V18_23420</name>
</gene>
<keyword evidence="9" id="KW-0119">Carbohydrate metabolism</keyword>
<evidence type="ECO:0000256" key="8">
    <source>
        <dbReference type="ARBA" id="ARBA00023235"/>
    </source>
</evidence>
<dbReference type="GO" id="GO:0008742">
    <property type="term" value="F:L-ribulose-phosphate 4-epimerase activity"/>
    <property type="evidence" value="ECO:0007669"/>
    <property type="project" value="UniProtKB-UniRule"/>
</dbReference>
<evidence type="ECO:0000313" key="16">
    <source>
        <dbReference type="Proteomes" id="UP001144256"/>
    </source>
</evidence>
<dbReference type="InterPro" id="IPR001303">
    <property type="entry name" value="Aldolase_II/adducin_N"/>
</dbReference>
<protein>
    <recommendedName>
        <fullName evidence="12 13">L-ribulose-5-phosphate 4-epimerase</fullName>
        <ecNumber evidence="4 13">5.1.3.4</ecNumber>
    </recommendedName>
</protein>
<evidence type="ECO:0000259" key="14">
    <source>
        <dbReference type="SMART" id="SM01007"/>
    </source>
</evidence>
<evidence type="ECO:0000256" key="13">
    <source>
        <dbReference type="NCBIfam" id="TIGR00760"/>
    </source>
</evidence>
<evidence type="ECO:0000256" key="4">
    <source>
        <dbReference type="ARBA" id="ARBA00013186"/>
    </source>
</evidence>
<evidence type="ECO:0000256" key="11">
    <source>
        <dbReference type="ARBA" id="ARBA00060520"/>
    </source>
</evidence>
<evidence type="ECO:0000256" key="12">
    <source>
        <dbReference type="ARBA" id="ARBA00074961"/>
    </source>
</evidence>
<comment type="cofactor">
    <cofactor evidence="2">
        <name>Zn(2+)</name>
        <dbReference type="ChEBI" id="CHEBI:29105"/>
    </cofactor>
</comment>
<dbReference type="GO" id="GO:0005829">
    <property type="term" value="C:cytosol"/>
    <property type="evidence" value="ECO:0007669"/>
    <property type="project" value="TreeGrafter"/>
</dbReference>
<dbReference type="Proteomes" id="UP001144256">
    <property type="component" value="Unassembled WGS sequence"/>
</dbReference>
<accession>A0A9W5YAF2</accession>
<evidence type="ECO:0000256" key="6">
    <source>
        <dbReference type="ARBA" id="ARBA00022833"/>
    </source>
</evidence>
<dbReference type="PANTHER" id="PTHR22789">
    <property type="entry name" value="FUCULOSE PHOSPHATE ALDOLASE"/>
    <property type="match status" value="1"/>
</dbReference>
<dbReference type="GO" id="GO:0016832">
    <property type="term" value="F:aldehyde-lyase activity"/>
    <property type="evidence" value="ECO:0007669"/>
    <property type="project" value="TreeGrafter"/>
</dbReference>
<comment type="function">
    <text evidence="10">Involved in the degradation of L-arabinose. Catalyzes the interconversion of L-ribulose 5-phosphate (LRu5P) and D-xylulose 5-phosphate (D-Xu5P) via a retroaldol/aldol mechanism (carbon-carbon bond cleavage analogous to a class II aldolase reaction).</text>
</comment>
<dbReference type="NCBIfam" id="NF009003">
    <property type="entry name" value="PRK12348.1"/>
    <property type="match status" value="1"/>
</dbReference>
<dbReference type="Gene3D" id="3.40.225.10">
    <property type="entry name" value="Class II aldolase/adducin N-terminal domain"/>
    <property type="match status" value="1"/>
</dbReference>
<dbReference type="NCBIfam" id="TIGR00760">
    <property type="entry name" value="araD"/>
    <property type="match status" value="1"/>
</dbReference>
<name>A0A9W5YAF2_9FIRM</name>
<feature type="domain" description="Class II aldolase/adducin N-terminal" evidence="14">
    <location>
        <begin position="7"/>
        <end position="195"/>
    </location>
</feature>
<evidence type="ECO:0000256" key="1">
    <source>
        <dbReference type="ARBA" id="ARBA00001726"/>
    </source>
</evidence>
<dbReference type="PANTHER" id="PTHR22789:SF8">
    <property type="entry name" value="L-RIBULOSE-5-PHOSPHATE 4-EPIMERASE SGBE"/>
    <property type="match status" value="1"/>
</dbReference>
<comment type="catalytic activity">
    <reaction evidence="1">
        <text>L-ribulose 5-phosphate = D-xylulose 5-phosphate</text>
        <dbReference type="Rhea" id="RHEA:22368"/>
        <dbReference type="ChEBI" id="CHEBI:57737"/>
        <dbReference type="ChEBI" id="CHEBI:58226"/>
        <dbReference type="EC" id="5.1.3.4"/>
    </reaction>
</comment>
<keyword evidence="6" id="KW-0862">Zinc</keyword>
<dbReference type="CDD" id="cd00398">
    <property type="entry name" value="Aldolase_II"/>
    <property type="match status" value="1"/>
</dbReference>
<dbReference type="EMBL" id="BRLB01000006">
    <property type="protein sequence ID" value="GKX29862.1"/>
    <property type="molecule type" value="Genomic_DNA"/>
</dbReference>
<evidence type="ECO:0000256" key="7">
    <source>
        <dbReference type="ARBA" id="ARBA00022935"/>
    </source>
</evidence>
<comment type="pathway">
    <text evidence="11">Carbohydrate degradation; L-arabinose degradation via L-ribulose; D-xylulose 5-phosphate from L-arabinose (bacterial route): step 3/3.</text>
</comment>
<dbReference type="InterPro" id="IPR004661">
    <property type="entry name" value="AraD"/>
</dbReference>
<dbReference type="EC" id="5.1.3.4" evidence="4 13"/>
<evidence type="ECO:0000256" key="10">
    <source>
        <dbReference type="ARBA" id="ARBA00053542"/>
    </source>
</evidence>
<evidence type="ECO:0000256" key="2">
    <source>
        <dbReference type="ARBA" id="ARBA00001947"/>
    </source>
</evidence>
<organism evidence="15 16">
    <name type="scientific">Vallitalea longa</name>
    <dbReference type="NCBI Taxonomy" id="2936439"/>
    <lineage>
        <taxon>Bacteria</taxon>
        <taxon>Bacillati</taxon>
        <taxon>Bacillota</taxon>
        <taxon>Clostridia</taxon>
        <taxon>Lachnospirales</taxon>
        <taxon>Vallitaleaceae</taxon>
        <taxon>Vallitalea</taxon>
    </lineage>
</organism>
<reference evidence="15" key="1">
    <citation type="submission" date="2022-06" db="EMBL/GenBank/DDBJ databases">
        <title>Vallitalea longa sp. nov., an anaerobic bacterium isolated from marine sediment.</title>
        <authorList>
            <person name="Hirano S."/>
            <person name="Terahara T."/>
            <person name="Mori K."/>
            <person name="Hamada M."/>
            <person name="Matsumoto R."/>
            <person name="Kobayashi T."/>
        </authorList>
    </citation>
    <scope>NUCLEOTIDE SEQUENCE</scope>
    <source>
        <strain evidence="15">SH18-1</strain>
    </source>
</reference>
<comment type="similarity">
    <text evidence="3">Belongs to the aldolase class II family. AraD/FucA subfamily.</text>
</comment>